<feature type="region of interest" description="Disordered" evidence="1">
    <location>
        <begin position="1"/>
        <end position="29"/>
    </location>
</feature>
<dbReference type="Proteomes" id="UP001367508">
    <property type="component" value="Unassembled WGS sequence"/>
</dbReference>
<sequence>MQEERRGGSGKNSQAFSLEFSLKGSTPRGQLMYNSSLVDTPECACRNDTVGTHFGAMDPARPEMENPPSKLTLVHS</sequence>
<protein>
    <submittedName>
        <fullName evidence="2">Uncharacterized protein</fullName>
    </submittedName>
</protein>
<reference evidence="2 3" key="1">
    <citation type="submission" date="2024-01" db="EMBL/GenBank/DDBJ databases">
        <title>The genomes of 5 underutilized Papilionoideae crops provide insights into root nodulation and disease resistanc.</title>
        <authorList>
            <person name="Jiang F."/>
        </authorList>
    </citation>
    <scope>NUCLEOTIDE SEQUENCE [LARGE SCALE GENOMIC DNA]</scope>
    <source>
        <strain evidence="2">LVBAO_FW01</strain>
        <tissue evidence="2">Leaves</tissue>
    </source>
</reference>
<feature type="region of interest" description="Disordered" evidence="1">
    <location>
        <begin position="53"/>
        <end position="76"/>
    </location>
</feature>
<evidence type="ECO:0000313" key="3">
    <source>
        <dbReference type="Proteomes" id="UP001367508"/>
    </source>
</evidence>
<organism evidence="2 3">
    <name type="scientific">Canavalia gladiata</name>
    <name type="common">Sword bean</name>
    <name type="synonym">Dolichos gladiatus</name>
    <dbReference type="NCBI Taxonomy" id="3824"/>
    <lineage>
        <taxon>Eukaryota</taxon>
        <taxon>Viridiplantae</taxon>
        <taxon>Streptophyta</taxon>
        <taxon>Embryophyta</taxon>
        <taxon>Tracheophyta</taxon>
        <taxon>Spermatophyta</taxon>
        <taxon>Magnoliopsida</taxon>
        <taxon>eudicotyledons</taxon>
        <taxon>Gunneridae</taxon>
        <taxon>Pentapetalae</taxon>
        <taxon>rosids</taxon>
        <taxon>fabids</taxon>
        <taxon>Fabales</taxon>
        <taxon>Fabaceae</taxon>
        <taxon>Papilionoideae</taxon>
        <taxon>50 kb inversion clade</taxon>
        <taxon>NPAAA clade</taxon>
        <taxon>indigoferoid/millettioid clade</taxon>
        <taxon>Phaseoleae</taxon>
        <taxon>Canavalia</taxon>
    </lineage>
</organism>
<comment type="caution">
    <text evidence="2">The sequence shown here is derived from an EMBL/GenBank/DDBJ whole genome shotgun (WGS) entry which is preliminary data.</text>
</comment>
<gene>
    <name evidence="2" type="ORF">VNO77_04101</name>
</gene>
<proteinExistence type="predicted"/>
<name>A0AAN9N1L7_CANGL</name>
<keyword evidence="3" id="KW-1185">Reference proteome</keyword>
<dbReference type="AlphaFoldDB" id="A0AAN9N1L7"/>
<evidence type="ECO:0000313" key="2">
    <source>
        <dbReference type="EMBL" id="KAK7362004.1"/>
    </source>
</evidence>
<dbReference type="EMBL" id="JAYMYQ010000001">
    <property type="protein sequence ID" value="KAK7362004.1"/>
    <property type="molecule type" value="Genomic_DNA"/>
</dbReference>
<evidence type="ECO:0000256" key="1">
    <source>
        <dbReference type="SAM" id="MobiDB-lite"/>
    </source>
</evidence>
<accession>A0AAN9N1L7</accession>